<keyword evidence="1" id="KW-0812">Transmembrane</keyword>
<name>A0A2H3E495_ARMGA</name>
<dbReference type="InParanoid" id="A0A2H3E495"/>
<accession>A0A2H3E495</accession>
<sequence length="219" mass="23611">MLEAGHETTINDSLPSQNFYLKLFDLRLVEKLAIFISYFSTLFSMFSSIIFFSTLFFSVATASPLATRSTCHPDFEGAAVAVSVFFGRPYPPVSWSVNPVVGSPVIGSTSPSKFLFQQNGDYDPTYTIKTAGNLTLAVELNGGGLATDYVDWSGSDVNQKWKVECVTCITNISQQQGVVASGCTIASANTDTGGFCVGEITPGRQLELAVCNQQFVFSV</sequence>
<evidence type="ECO:0000313" key="2">
    <source>
        <dbReference type="EMBL" id="PBK94506.1"/>
    </source>
</evidence>
<evidence type="ECO:0008006" key="4">
    <source>
        <dbReference type="Google" id="ProtNLM"/>
    </source>
</evidence>
<proteinExistence type="predicted"/>
<organism evidence="2 3">
    <name type="scientific">Armillaria gallica</name>
    <name type="common">Bulbous honey fungus</name>
    <name type="synonym">Armillaria bulbosa</name>
    <dbReference type="NCBI Taxonomy" id="47427"/>
    <lineage>
        <taxon>Eukaryota</taxon>
        <taxon>Fungi</taxon>
        <taxon>Dikarya</taxon>
        <taxon>Basidiomycota</taxon>
        <taxon>Agaricomycotina</taxon>
        <taxon>Agaricomycetes</taxon>
        <taxon>Agaricomycetidae</taxon>
        <taxon>Agaricales</taxon>
        <taxon>Marasmiineae</taxon>
        <taxon>Physalacriaceae</taxon>
        <taxon>Armillaria</taxon>
    </lineage>
</organism>
<dbReference type="EMBL" id="KZ293654">
    <property type="protein sequence ID" value="PBK94506.1"/>
    <property type="molecule type" value="Genomic_DNA"/>
</dbReference>
<dbReference type="OrthoDB" id="2920504at2759"/>
<evidence type="ECO:0000256" key="1">
    <source>
        <dbReference type="SAM" id="Phobius"/>
    </source>
</evidence>
<reference evidence="3" key="1">
    <citation type="journal article" date="2017" name="Nat. Ecol. Evol.">
        <title>Genome expansion and lineage-specific genetic innovations in the forest pathogenic fungi Armillaria.</title>
        <authorList>
            <person name="Sipos G."/>
            <person name="Prasanna A.N."/>
            <person name="Walter M.C."/>
            <person name="O'Connor E."/>
            <person name="Balint B."/>
            <person name="Krizsan K."/>
            <person name="Kiss B."/>
            <person name="Hess J."/>
            <person name="Varga T."/>
            <person name="Slot J."/>
            <person name="Riley R."/>
            <person name="Boka B."/>
            <person name="Rigling D."/>
            <person name="Barry K."/>
            <person name="Lee J."/>
            <person name="Mihaltcheva S."/>
            <person name="LaButti K."/>
            <person name="Lipzen A."/>
            <person name="Waldron R."/>
            <person name="Moloney N.M."/>
            <person name="Sperisen C."/>
            <person name="Kredics L."/>
            <person name="Vagvoelgyi C."/>
            <person name="Patrignani A."/>
            <person name="Fitzpatrick D."/>
            <person name="Nagy I."/>
            <person name="Doyle S."/>
            <person name="Anderson J.B."/>
            <person name="Grigoriev I.V."/>
            <person name="Gueldener U."/>
            <person name="Muensterkoetter M."/>
            <person name="Nagy L.G."/>
        </authorList>
    </citation>
    <scope>NUCLEOTIDE SEQUENCE [LARGE SCALE GENOMIC DNA]</scope>
    <source>
        <strain evidence="3">Ar21-2</strain>
    </source>
</reference>
<evidence type="ECO:0000313" key="3">
    <source>
        <dbReference type="Proteomes" id="UP000217790"/>
    </source>
</evidence>
<protein>
    <recommendedName>
        <fullName evidence="4">Ricin B lectin domain-containing protein</fullName>
    </recommendedName>
</protein>
<feature type="transmembrane region" description="Helical" evidence="1">
    <location>
        <begin position="32"/>
        <end position="59"/>
    </location>
</feature>
<keyword evidence="1" id="KW-0472">Membrane</keyword>
<dbReference type="AlphaFoldDB" id="A0A2H3E495"/>
<keyword evidence="3" id="KW-1185">Reference proteome</keyword>
<keyword evidence="1" id="KW-1133">Transmembrane helix</keyword>
<dbReference type="Proteomes" id="UP000217790">
    <property type="component" value="Unassembled WGS sequence"/>
</dbReference>
<dbReference type="STRING" id="47427.A0A2H3E495"/>
<gene>
    <name evidence="2" type="ORF">ARMGADRAFT_1164638</name>
</gene>